<proteinExistence type="predicted"/>
<dbReference type="InterPro" id="IPR053158">
    <property type="entry name" value="CapK_Type1_Caps_Biosynth"/>
</dbReference>
<name>A0A6N9PWU6_9BACL</name>
<dbReference type="InterPro" id="IPR042099">
    <property type="entry name" value="ANL_N_sf"/>
</dbReference>
<dbReference type="PANTHER" id="PTHR36932:SF1">
    <property type="entry name" value="CAPSULAR POLYSACCHARIDE BIOSYNTHESIS PROTEIN"/>
    <property type="match status" value="1"/>
</dbReference>
<comment type="caution">
    <text evidence="1">The sequence shown here is derived from an EMBL/GenBank/DDBJ whole genome shotgun (WGS) entry which is preliminary data.</text>
</comment>
<dbReference type="OrthoDB" id="3981340at2"/>
<reference evidence="1 2" key="1">
    <citation type="submission" date="2019-01" db="EMBL/GenBank/DDBJ databases">
        <title>Chengkuizengella sp. nov., isolated from deep-sea sediment of East Pacific Ocean.</title>
        <authorList>
            <person name="Yang J."/>
            <person name="Lai Q."/>
            <person name="Shao Z."/>
        </authorList>
    </citation>
    <scope>NUCLEOTIDE SEQUENCE [LARGE SCALE GENOMIC DNA]</scope>
    <source>
        <strain evidence="1 2">YPA3-1-1</strain>
    </source>
</reference>
<dbReference type="EMBL" id="SIJB01000007">
    <property type="protein sequence ID" value="NBI27989.1"/>
    <property type="molecule type" value="Genomic_DNA"/>
</dbReference>
<gene>
    <name evidence="1" type="ORF">ERL59_03320</name>
</gene>
<evidence type="ECO:0000313" key="1">
    <source>
        <dbReference type="EMBL" id="NBI27989.1"/>
    </source>
</evidence>
<protein>
    <submittedName>
        <fullName evidence="1">CoF synthetase</fullName>
    </submittedName>
</protein>
<dbReference type="Gene3D" id="3.40.50.12780">
    <property type="entry name" value="N-terminal domain of ligase-like"/>
    <property type="match status" value="1"/>
</dbReference>
<dbReference type="Proteomes" id="UP000448943">
    <property type="component" value="Unassembled WGS sequence"/>
</dbReference>
<evidence type="ECO:0000313" key="2">
    <source>
        <dbReference type="Proteomes" id="UP000448943"/>
    </source>
</evidence>
<keyword evidence="2" id="KW-1185">Reference proteome</keyword>
<dbReference type="AlphaFoldDB" id="A0A6N9PWU6"/>
<accession>A0A6N9PWU6</accession>
<dbReference type="PANTHER" id="PTHR36932">
    <property type="entry name" value="CAPSULAR POLYSACCHARIDE BIOSYNTHESIS PROTEIN"/>
    <property type="match status" value="1"/>
</dbReference>
<organism evidence="1 2">
    <name type="scientific">Chengkuizengella marina</name>
    <dbReference type="NCBI Taxonomy" id="2507566"/>
    <lineage>
        <taxon>Bacteria</taxon>
        <taxon>Bacillati</taxon>
        <taxon>Bacillota</taxon>
        <taxon>Bacilli</taxon>
        <taxon>Bacillales</taxon>
        <taxon>Paenibacillaceae</taxon>
        <taxon>Chengkuizengella</taxon>
    </lineage>
</organism>
<sequence>MDLLEKLKDKLKEVKIIYPWYEQFYINQHIKDFNDLPYMTTDILEKHYYHQEYDDSIHVYQTSGTSSNIRKKIAYSEEDEQRYVSLKMEVYKQFLNNSACKKAFSDVGTGHAASTADFIFKKLQMESKSISFDLPIEEHIQQLKTFKPDVLYTMPSILDHLIYAAENPADFGIKKIILVGEIASEEWQQKIANIFQIQREDMMDTLGSIEIGTIAYYSHDIRRYVFLDHLYAEGIQSDEIGLKMERLESKESILVLTSFVRSMFPAIRFVTYDVVRDLRTMVIDGVEKQTFQNIVKRVGPEFKHGEKISIYDIEEIVYQHLKEASVRVKLQNNTLTIYIHSKLLNRSMLTTIQKDIQGKIPEIGRMINNKILDEIQVLAVSNEELNTGKVKNKKIYYEK</sequence>
<dbReference type="RefSeq" id="WP_160644473.1">
    <property type="nucleotide sequence ID" value="NZ_SIJB01000007.1"/>
</dbReference>
<dbReference type="SUPFAM" id="SSF56801">
    <property type="entry name" value="Acetyl-CoA synthetase-like"/>
    <property type="match status" value="1"/>
</dbReference>